<gene>
    <name evidence="3" type="ORF">D0Y65_000766</name>
</gene>
<feature type="region of interest" description="Disordered" evidence="1">
    <location>
        <begin position="1453"/>
        <end position="1646"/>
    </location>
</feature>
<evidence type="ECO:0000259" key="2">
    <source>
        <dbReference type="PROSITE" id="PS50878"/>
    </source>
</evidence>
<sequence>MEAVDMLCLQETKKEVIDNALCQALWGDAEVSWEMQPATNTASGILCMWCEKSFKLQRKVTGNGFILLVGEWTREEQQVNIVTIYSPCDIHNKRLLWGSVRQLKEAAPGGLWCILGDFNSIRDTNERFGCGQRPSTNSSMTEFNEWIDDMEVLEIPCVGKKFTWYRSNGASRSRLDRFLVFPERLGRWPASFQTTLARNFSNHCPILLQSKAVDWGSKPFRVLDCWLSDNSFMELVHQCWTSHQQPGWGGYVLKEKFKRLKQRMKTWNKEKYGDTFTKFKKIELELNKLEEDTIHKQLSSQEETKRKQLQEALWQAAQAHESLLRQKARSRWIKEGDCNSRYFHLLMSANRMNNSIKGVMLDGTWIDEPQKVKEEVRDFFSQRFQEPNYSRPRLDGINFQTISQHQNNILVLSFQEEEVRQAIWDCGSERCPGPNGFNFKFIKKFWHLFKPDILRFLDEFHANGVFPRGCNASFLALIPKVLDPHTLNDYRPISLIGCMYKIEAKLLAKRLKVVMPFIINETQSVFIEGRHLLHSALIANEVIDEAKRSNKSCLVFKVDYEKAYDSVSWNFLMYMMRRMDFSPKWIKRIEGCVKSSSIFVLVNGSPIAEFIPQRGLRQGNPLAPFLFNIAPEGLNGLMRRAVEENLYKPFLVGANGVPISILQYADDTIFFGEAAKENVEAIKVILRSFELVSGLRINFAKSCFGAFGVTDQWKQEAANYLHCSLLAFPFVYLGIPIGANPRRCHMWDSIIHKCERKLSKWKQRHISFGGRVTLIKWEKVCLPKERGGLGIKDINTFNMALLGKWKWHLLQNQGELWAKVLESRYGGWRGLDDEARAANKSTWWRDLKKTTQQSYQGRAIQSGFRWKVGAGDRIKFWEDRWLCQETSLAEKYPRLYSISLQQQQTIRQMGSHTDNRWEWHFIWRRPLFDCEIEAAVNFLGEVQDRNIQQQGEDAWEWICHQSGAYSTHSAYQLLWEGQAAGSKEEGFVELWKLKIPSRIAVFAWRLFSDRLPTKKILQRRQVQIMDSSCPFCGCSEEELIYLAHTRPDIVYPVSVISQLKHLPRESHLQAAYRILNYLKGSPGKGILFRKSEKLNLKAYTDANYASSLIDRRSTSGYCTFLGGNLVTWLDHLQNQNSEAVTLETAGVDDLFAKENPVPKEAADAVLPTPNPAKDDPPLAEAAAPVEAAGVAEALAATEDGAVAPNAGREGDKVVLPVTTVEAMVVVTVENSGAEDVVNEKAEPEEGFEAARENPEELDGVVVAAGVDGFANPENDVVEAEDEEAPVVANAPENKGEVVAAEEGEALNDAPKAEVEAEAVLLPPNGVVAAEDAPPNNGAAEEDAPKAEVEAEAVLLFPNGVVVAEAVPPNPNSVDEEDVPPNGVVEAEDATPNGVVEVEDAAPNGVAEAEDAPPNRVVDVVVAVEEAAPNGVVGAEGVPPNGVVVEAEDPAPNGVVEAEEVPPNRVVEAEDPAPNRFVETGDAAAPNGVVETEGVPPKGDAAEDTAAPNGAVTAPKIEEPVAPDAGAGEEEEAKEKEGAEEEEAKEKERGDGEEDAADVGFVLKREEDPNEKAGVEPSENGEDEEEAEPEEEGFVKENAEDWDEEDPKEKPDIVARDWSNEQNHSGELLRRRAGTREGKEGKGVNDSFGEDDVLPRVIVADRVLALMNALEVVFPSATNLLCEFHISKNVRTKCKILMTKAKDWEVVLEAWASLERFAQAWTDRVMHLRNTITNRIEGIHARLKRLFHDSTGDLCTCWDAMNNMLMLQHIELTTLFQKSINVVDHKFNTPFYKRLRGFVSTQA</sequence>
<dbReference type="PANTHER" id="PTHR31635:SF196">
    <property type="entry name" value="REVERSE TRANSCRIPTASE DOMAIN-CONTAINING PROTEIN-RELATED"/>
    <property type="match status" value="1"/>
</dbReference>
<feature type="compositionally biased region" description="Basic and acidic residues" evidence="1">
    <location>
        <begin position="1606"/>
        <end position="1618"/>
    </location>
</feature>
<protein>
    <submittedName>
        <fullName evidence="3">Transposon TX1 149 kDa protein</fullName>
    </submittedName>
</protein>
<feature type="compositionally biased region" description="Acidic residues" evidence="1">
    <location>
        <begin position="1526"/>
        <end position="1542"/>
    </location>
</feature>
<dbReference type="Proteomes" id="UP000289340">
    <property type="component" value="Chromosome 1"/>
</dbReference>
<dbReference type="InterPro" id="IPR036691">
    <property type="entry name" value="Endo/exonu/phosph_ase_sf"/>
</dbReference>
<feature type="domain" description="Reverse transcriptase" evidence="2">
    <location>
        <begin position="459"/>
        <end position="737"/>
    </location>
</feature>
<dbReference type="Pfam" id="PF00078">
    <property type="entry name" value="RVT_1"/>
    <property type="match status" value="1"/>
</dbReference>
<comment type="caution">
    <text evidence="3">The sequence shown here is derived from an EMBL/GenBank/DDBJ whole genome shotgun (WGS) entry which is preliminary data.</text>
</comment>
<dbReference type="Pfam" id="PF13966">
    <property type="entry name" value="zf-RVT"/>
    <property type="match status" value="1"/>
</dbReference>
<organism evidence="3 4">
    <name type="scientific">Glycine soja</name>
    <name type="common">Wild soybean</name>
    <dbReference type="NCBI Taxonomy" id="3848"/>
    <lineage>
        <taxon>Eukaryota</taxon>
        <taxon>Viridiplantae</taxon>
        <taxon>Streptophyta</taxon>
        <taxon>Embryophyta</taxon>
        <taxon>Tracheophyta</taxon>
        <taxon>Spermatophyta</taxon>
        <taxon>Magnoliopsida</taxon>
        <taxon>eudicotyledons</taxon>
        <taxon>Gunneridae</taxon>
        <taxon>Pentapetalae</taxon>
        <taxon>rosids</taxon>
        <taxon>fabids</taxon>
        <taxon>Fabales</taxon>
        <taxon>Fabaceae</taxon>
        <taxon>Papilionoideae</taxon>
        <taxon>50 kb inversion clade</taxon>
        <taxon>NPAAA clade</taxon>
        <taxon>indigoferoid/millettioid clade</taxon>
        <taxon>Phaseoleae</taxon>
        <taxon>Glycine</taxon>
        <taxon>Glycine subgen. Soja</taxon>
    </lineage>
</organism>
<evidence type="ECO:0000256" key="1">
    <source>
        <dbReference type="SAM" id="MobiDB-lite"/>
    </source>
</evidence>
<feature type="compositionally biased region" description="Basic and acidic residues" evidence="1">
    <location>
        <begin position="1562"/>
        <end position="1573"/>
    </location>
</feature>
<feature type="compositionally biased region" description="Basic and acidic residues" evidence="1">
    <location>
        <begin position="1626"/>
        <end position="1642"/>
    </location>
</feature>
<feature type="compositionally biased region" description="Acidic residues" evidence="1">
    <location>
        <begin position="1578"/>
        <end position="1591"/>
    </location>
</feature>
<evidence type="ECO:0000313" key="3">
    <source>
        <dbReference type="EMBL" id="RZC28925.1"/>
    </source>
</evidence>
<dbReference type="PROSITE" id="PS50878">
    <property type="entry name" value="RT_POL"/>
    <property type="match status" value="1"/>
</dbReference>
<dbReference type="InterPro" id="IPR000477">
    <property type="entry name" value="RT_dom"/>
</dbReference>
<name>A0A445M024_GLYSO</name>
<accession>A0A445M024</accession>
<keyword evidence="4" id="KW-1185">Reference proteome</keyword>
<dbReference type="Gene3D" id="3.60.10.10">
    <property type="entry name" value="Endonuclease/exonuclease/phosphatase"/>
    <property type="match status" value="1"/>
</dbReference>
<reference evidence="3 4" key="1">
    <citation type="submission" date="2018-09" db="EMBL/GenBank/DDBJ databases">
        <title>A high-quality reference genome of wild soybean provides a powerful tool to mine soybean genomes.</title>
        <authorList>
            <person name="Xie M."/>
            <person name="Chung C.Y.L."/>
            <person name="Li M.-W."/>
            <person name="Wong F.-L."/>
            <person name="Chan T.-F."/>
            <person name="Lam H.-M."/>
        </authorList>
    </citation>
    <scope>NUCLEOTIDE SEQUENCE [LARGE SCALE GENOMIC DNA]</scope>
    <source>
        <strain evidence="4">cv. W05</strain>
        <tissue evidence="3">Hypocotyl of etiolated seedlings</tissue>
    </source>
</reference>
<dbReference type="PANTHER" id="PTHR31635">
    <property type="entry name" value="REVERSE TRANSCRIPTASE DOMAIN-CONTAINING PROTEIN-RELATED"/>
    <property type="match status" value="1"/>
</dbReference>
<proteinExistence type="predicted"/>
<dbReference type="SUPFAM" id="SSF56219">
    <property type="entry name" value="DNase I-like"/>
    <property type="match status" value="1"/>
</dbReference>
<dbReference type="EMBL" id="QZWG01000001">
    <property type="protein sequence ID" value="RZC28925.1"/>
    <property type="molecule type" value="Genomic_DNA"/>
</dbReference>
<dbReference type="CDD" id="cd01650">
    <property type="entry name" value="RT_nLTR_like"/>
    <property type="match status" value="1"/>
</dbReference>
<evidence type="ECO:0000313" key="4">
    <source>
        <dbReference type="Proteomes" id="UP000289340"/>
    </source>
</evidence>
<dbReference type="InterPro" id="IPR026960">
    <property type="entry name" value="RVT-Znf"/>
</dbReference>